<keyword evidence="1" id="KW-0732">Signal</keyword>
<organism evidence="2 3">
    <name type="scientific">Conidiobolus coronatus (strain ATCC 28846 / CBS 209.66 / NRRL 28638)</name>
    <name type="common">Delacroixia coronata</name>
    <dbReference type="NCBI Taxonomy" id="796925"/>
    <lineage>
        <taxon>Eukaryota</taxon>
        <taxon>Fungi</taxon>
        <taxon>Fungi incertae sedis</taxon>
        <taxon>Zoopagomycota</taxon>
        <taxon>Entomophthoromycotina</taxon>
        <taxon>Entomophthoromycetes</taxon>
        <taxon>Entomophthorales</taxon>
        <taxon>Ancylistaceae</taxon>
        <taxon>Conidiobolus</taxon>
    </lineage>
</organism>
<accession>A0A137P2P2</accession>
<evidence type="ECO:0000313" key="3">
    <source>
        <dbReference type="Proteomes" id="UP000070444"/>
    </source>
</evidence>
<dbReference type="AlphaFoldDB" id="A0A137P2P2"/>
<evidence type="ECO:0000256" key="1">
    <source>
        <dbReference type="SAM" id="SignalP"/>
    </source>
</evidence>
<feature type="signal peptide" evidence="1">
    <location>
        <begin position="1"/>
        <end position="20"/>
    </location>
</feature>
<dbReference type="Proteomes" id="UP000070444">
    <property type="component" value="Unassembled WGS sequence"/>
</dbReference>
<protein>
    <submittedName>
        <fullName evidence="2">Uncharacterized protein</fullName>
    </submittedName>
</protein>
<gene>
    <name evidence="2" type="ORF">CONCODRAFT_8312</name>
</gene>
<sequence>MLLKLICLTQLAALSFFVNAQDTCGASKYSETLKGSKYDSVNKLFNKDSVAVFKLEDHKGENISVRDVDDFMILNFDEGRLNLIYDKSKYWEFVEASCG</sequence>
<name>A0A137P2P2_CONC2</name>
<keyword evidence="3" id="KW-1185">Reference proteome</keyword>
<proteinExistence type="predicted"/>
<dbReference type="EMBL" id="KQ964540">
    <property type="protein sequence ID" value="KXN69296.1"/>
    <property type="molecule type" value="Genomic_DNA"/>
</dbReference>
<evidence type="ECO:0000313" key="2">
    <source>
        <dbReference type="EMBL" id="KXN69296.1"/>
    </source>
</evidence>
<reference evidence="2 3" key="1">
    <citation type="journal article" date="2015" name="Genome Biol. Evol.">
        <title>Phylogenomic analyses indicate that early fungi evolved digesting cell walls of algal ancestors of land plants.</title>
        <authorList>
            <person name="Chang Y."/>
            <person name="Wang S."/>
            <person name="Sekimoto S."/>
            <person name="Aerts A.L."/>
            <person name="Choi C."/>
            <person name="Clum A."/>
            <person name="LaButti K.M."/>
            <person name="Lindquist E.A."/>
            <person name="Yee Ngan C."/>
            <person name="Ohm R.A."/>
            <person name="Salamov A.A."/>
            <person name="Grigoriev I.V."/>
            <person name="Spatafora J.W."/>
            <person name="Berbee M.L."/>
        </authorList>
    </citation>
    <scope>NUCLEOTIDE SEQUENCE [LARGE SCALE GENOMIC DNA]</scope>
    <source>
        <strain evidence="2 3">NRRL 28638</strain>
    </source>
</reference>
<feature type="chain" id="PRO_5007294402" evidence="1">
    <location>
        <begin position="21"/>
        <end position="99"/>
    </location>
</feature>